<dbReference type="Gene3D" id="1.20.1250.20">
    <property type="entry name" value="MFS general substrate transporter like domains"/>
    <property type="match status" value="1"/>
</dbReference>
<evidence type="ECO:0000256" key="1">
    <source>
        <dbReference type="ARBA" id="ARBA00022692"/>
    </source>
</evidence>
<dbReference type="Pfam" id="PF07690">
    <property type="entry name" value="MFS_1"/>
    <property type="match status" value="1"/>
</dbReference>
<dbReference type="SUPFAM" id="SSF103473">
    <property type="entry name" value="MFS general substrate transporter"/>
    <property type="match status" value="1"/>
</dbReference>
<dbReference type="GO" id="GO:0022857">
    <property type="term" value="F:transmembrane transporter activity"/>
    <property type="evidence" value="ECO:0007669"/>
    <property type="project" value="InterPro"/>
</dbReference>
<dbReference type="InterPro" id="IPR011701">
    <property type="entry name" value="MFS"/>
</dbReference>
<dbReference type="PANTHER" id="PTHR23531">
    <property type="entry name" value="QUINOLENE RESISTANCE PROTEIN NORA"/>
    <property type="match status" value="1"/>
</dbReference>
<dbReference type="AlphaFoldDB" id="A0A848C8H6"/>
<keyword evidence="1 5" id="KW-0812">Transmembrane</keyword>
<comment type="caution">
    <text evidence="7">The sequence shown here is derived from an EMBL/GenBank/DDBJ whole genome shotgun (WGS) entry which is preliminary data.</text>
</comment>
<dbReference type="InterPro" id="IPR052714">
    <property type="entry name" value="MFS_Exporter"/>
</dbReference>
<feature type="transmembrane region" description="Helical" evidence="5">
    <location>
        <begin position="323"/>
        <end position="351"/>
    </location>
</feature>
<feature type="region of interest" description="Disordered" evidence="4">
    <location>
        <begin position="1"/>
        <end position="25"/>
    </location>
</feature>
<evidence type="ECO:0000313" key="7">
    <source>
        <dbReference type="EMBL" id="NME51520.1"/>
    </source>
</evidence>
<feature type="transmembrane region" description="Helical" evidence="5">
    <location>
        <begin position="192"/>
        <end position="216"/>
    </location>
</feature>
<name>A0A848C8H6_9BACT</name>
<dbReference type="Proteomes" id="UP000522333">
    <property type="component" value="Unassembled WGS sequence"/>
</dbReference>
<proteinExistence type="predicted"/>
<feature type="transmembrane region" description="Helical" evidence="5">
    <location>
        <begin position="390"/>
        <end position="408"/>
    </location>
</feature>
<evidence type="ECO:0000256" key="4">
    <source>
        <dbReference type="SAM" id="MobiDB-lite"/>
    </source>
</evidence>
<organism evidence="7 8">
    <name type="scientific">Desulfovibrio piger</name>
    <dbReference type="NCBI Taxonomy" id="901"/>
    <lineage>
        <taxon>Bacteria</taxon>
        <taxon>Pseudomonadati</taxon>
        <taxon>Thermodesulfobacteriota</taxon>
        <taxon>Desulfovibrionia</taxon>
        <taxon>Desulfovibrionales</taxon>
        <taxon>Desulfovibrionaceae</taxon>
        <taxon>Desulfovibrio</taxon>
    </lineage>
</organism>
<feature type="transmembrane region" description="Helical" evidence="5">
    <location>
        <begin position="131"/>
        <end position="156"/>
    </location>
</feature>
<feature type="transmembrane region" description="Helical" evidence="5">
    <location>
        <begin position="237"/>
        <end position="258"/>
    </location>
</feature>
<dbReference type="InterPro" id="IPR020846">
    <property type="entry name" value="MFS_dom"/>
</dbReference>
<dbReference type="PANTHER" id="PTHR23531:SF1">
    <property type="entry name" value="QUINOLENE RESISTANCE PROTEIN NORA"/>
    <property type="match status" value="1"/>
</dbReference>
<evidence type="ECO:0000256" key="5">
    <source>
        <dbReference type="SAM" id="Phobius"/>
    </source>
</evidence>
<evidence type="ECO:0000313" key="8">
    <source>
        <dbReference type="Proteomes" id="UP000522333"/>
    </source>
</evidence>
<dbReference type="InterPro" id="IPR036259">
    <property type="entry name" value="MFS_trans_sf"/>
</dbReference>
<keyword evidence="3 5" id="KW-0472">Membrane</keyword>
<feature type="transmembrane region" description="Helical" evidence="5">
    <location>
        <begin position="300"/>
        <end position="317"/>
    </location>
</feature>
<evidence type="ECO:0000256" key="2">
    <source>
        <dbReference type="ARBA" id="ARBA00022989"/>
    </source>
</evidence>
<dbReference type="PROSITE" id="PS50850">
    <property type="entry name" value="MFS"/>
    <property type="match status" value="1"/>
</dbReference>
<evidence type="ECO:0000256" key="3">
    <source>
        <dbReference type="ARBA" id="ARBA00023136"/>
    </source>
</evidence>
<reference evidence="7 8" key="1">
    <citation type="submission" date="2020-04" db="EMBL/GenBank/DDBJ databases">
        <authorList>
            <person name="Hitch T.C.A."/>
            <person name="Wylensek D."/>
            <person name="Clavel T."/>
        </authorList>
    </citation>
    <scope>NUCLEOTIDE SEQUENCE [LARGE SCALE GENOMIC DNA]</scope>
    <source>
        <strain evidence="7 8">PG-251-APC-1</strain>
    </source>
</reference>
<feature type="transmembrane region" description="Helical" evidence="5">
    <location>
        <begin position="40"/>
        <end position="57"/>
    </location>
</feature>
<feature type="transmembrane region" description="Helical" evidence="5">
    <location>
        <begin position="105"/>
        <end position="125"/>
    </location>
</feature>
<feature type="transmembrane region" description="Helical" evidence="5">
    <location>
        <begin position="163"/>
        <end position="186"/>
    </location>
</feature>
<dbReference type="CDD" id="cd17489">
    <property type="entry name" value="MFS_YfcJ_like"/>
    <property type="match status" value="1"/>
</dbReference>
<protein>
    <submittedName>
        <fullName evidence="7">MFS transporter</fullName>
    </submittedName>
</protein>
<feature type="transmembrane region" description="Helical" evidence="5">
    <location>
        <begin position="270"/>
        <end position="288"/>
    </location>
</feature>
<accession>A0A848C8H6</accession>
<evidence type="ECO:0000259" key="6">
    <source>
        <dbReference type="PROSITE" id="PS50850"/>
    </source>
</evidence>
<dbReference type="EMBL" id="JABAFY010000006">
    <property type="protein sequence ID" value="NME51520.1"/>
    <property type="molecule type" value="Genomic_DNA"/>
</dbReference>
<gene>
    <name evidence="7" type="ORF">HF854_03000</name>
</gene>
<feature type="domain" description="Major facilitator superfamily (MFS) profile" evidence="6">
    <location>
        <begin position="39"/>
        <end position="412"/>
    </location>
</feature>
<sequence length="416" mass="44923">MAIFRPGIPMPTQHRSRPRTQDRSTVSTGEALRSIFNRNFNVVACINLLVMTAYYLMFVTSTAYARATYGASLSSAGLTAGIMVIGCLIGRFLTGNLLSLCGCRAILFAGLLLYSASIAAFFWVPNLALLFVQRLCMGMGVGIMGTATGTIVAYVVPHQHHGLGISLFSMSTAFALALGPFLGILISQYFSYTILAQTCLGIGLTCIAIFFGLHDLPEMRHRHRPFLELNSYIDPRVVRFSLVALITCLSYGCIQAFMTSYAAERGLTGAASLFFLLYALAALVTRPLTGRLFDLRGENIIFYPALLLTALSLTMMAHASSSWVLLAAGLILGMGFGNFQSAGQAVSLSLVSKSRFAQATTTFFIFFDLGIGLGPYLFGFMIPAAGYDGMYQTLAFVVLGAVLLYYVLHGRRVAAA</sequence>
<keyword evidence="2 5" id="KW-1133">Transmembrane helix</keyword>
<feature type="transmembrane region" description="Helical" evidence="5">
    <location>
        <begin position="363"/>
        <end position="384"/>
    </location>
</feature>
<feature type="transmembrane region" description="Helical" evidence="5">
    <location>
        <begin position="69"/>
        <end position="93"/>
    </location>
</feature>